<keyword evidence="7 8" id="KW-0408">Iron</keyword>
<evidence type="ECO:0000256" key="9">
    <source>
        <dbReference type="SAM" id="SignalP"/>
    </source>
</evidence>
<keyword evidence="2 8" id="KW-0349">Heme</keyword>
<dbReference type="PROSITE" id="PS51257">
    <property type="entry name" value="PROKAR_LIPOPROTEIN"/>
    <property type="match status" value="1"/>
</dbReference>
<name>A0ABN7RFI8_9BACT</name>
<reference evidence="11 12" key="1">
    <citation type="submission" date="2021-04" db="EMBL/GenBank/DDBJ databases">
        <authorList>
            <person name="Rodrigo-Torres L."/>
            <person name="Arahal R. D."/>
            <person name="Lucena T."/>
        </authorList>
    </citation>
    <scope>NUCLEOTIDE SEQUENCE [LARGE SCALE GENOMIC DNA]</scope>
    <source>
        <strain evidence="11 12">CECT 9623</strain>
    </source>
</reference>
<dbReference type="InterPro" id="IPR036909">
    <property type="entry name" value="Cyt_c-like_dom_sf"/>
</dbReference>
<evidence type="ECO:0000256" key="2">
    <source>
        <dbReference type="ARBA" id="ARBA00022617"/>
    </source>
</evidence>
<dbReference type="Proteomes" id="UP000679725">
    <property type="component" value="Unassembled WGS sequence"/>
</dbReference>
<dbReference type="InterPro" id="IPR009056">
    <property type="entry name" value="Cyt_c-like_dom"/>
</dbReference>
<keyword evidence="3 8" id="KW-0479">Metal-binding</keyword>
<dbReference type="PIRSF" id="PIRSF000294">
    <property type="entry name" value="Cytochrome-c_peroxidase"/>
    <property type="match status" value="1"/>
</dbReference>
<accession>A0ABN7RFI8</accession>
<feature type="domain" description="Cytochrome c" evidence="10">
    <location>
        <begin position="209"/>
        <end position="337"/>
    </location>
</feature>
<proteinExistence type="predicted"/>
<protein>
    <submittedName>
        <fullName evidence="11">Cytochrome c551 peroxidase</fullName>
        <ecNumber evidence="11">1.11.1.5</ecNumber>
    </submittedName>
</protein>
<evidence type="ECO:0000256" key="1">
    <source>
        <dbReference type="ARBA" id="ARBA00004418"/>
    </source>
</evidence>
<evidence type="ECO:0000256" key="7">
    <source>
        <dbReference type="ARBA" id="ARBA00023004"/>
    </source>
</evidence>
<feature type="chain" id="PRO_5046140221" evidence="9">
    <location>
        <begin position="25"/>
        <end position="353"/>
    </location>
</feature>
<evidence type="ECO:0000259" key="10">
    <source>
        <dbReference type="PROSITE" id="PS51007"/>
    </source>
</evidence>
<keyword evidence="12" id="KW-1185">Reference proteome</keyword>
<feature type="signal peptide" evidence="9">
    <location>
        <begin position="1"/>
        <end position="24"/>
    </location>
</feature>
<evidence type="ECO:0000256" key="5">
    <source>
        <dbReference type="ARBA" id="ARBA00022764"/>
    </source>
</evidence>
<organism evidence="11 12">
    <name type="scientific">Dyadobacter linearis</name>
    <dbReference type="NCBI Taxonomy" id="2823330"/>
    <lineage>
        <taxon>Bacteria</taxon>
        <taxon>Pseudomonadati</taxon>
        <taxon>Bacteroidota</taxon>
        <taxon>Cytophagia</taxon>
        <taxon>Cytophagales</taxon>
        <taxon>Spirosomataceae</taxon>
        <taxon>Dyadobacter</taxon>
    </lineage>
</organism>
<dbReference type="InterPro" id="IPR026259">
    <property type="entry name" value="MauG/Cytc_peroxidase"/>
</dbReference>
<keyword evidence="6 11" id="KW-0560">Oxidoreductase</keyword>
<dbReference type="PROSITE" id="PS51007">
    <property type="entry name" value="CYTC"/>
    <property type="match status" value="1"/>
</dbReference>
<dbReference type="Pfam" id="PF03150">
    <property type="entry name" value="CCP_MauG"/>
    <property type="match status" value="1"/>
</dbReference>
<sequence length="353" mass="38903">MTMASIRTIAFWAAALLFSSCSQQQVESEPEVYSFQVPANFPQPVFDTHNPMSHQGIELGRKLFYDVRLSANNKVSCASCHQPQLAFTDGMQLSKAGVSGTALLRHAPAIFNLAWVNNGLFWDGGSTNLESQVFGPLTAHDEMAQNLYELVDELNAVPAFVSAFQNAFQEPVSSQNVAKALAQFQRSLVSAGSKYDRYRLNQTGGALTSDELAGLMLVRQKCQGCHTGELFTDQGYHNNGIDADFSNTEHEGLYTGRYRISYDLADLGKFKTPSLRNVALTAPYMHDGRFTSLEDVLDHYSAAVKPSATLDARLPASGLNLSAQEKKQIILFLHTLTDLGFTQNPDHHKPQNF</sequence>
<evidence type="ECO:0000313" key="12">
    <source>
        <dbReference type="Proteomes" id="UP000679725"/>
    </source>
</evidence>
<dbReference type="Gene3D" id="1.10.760.10">
    <property type="entry name" value="Cytochrome c-like domain"/>
    <property type="match status" value="2"/>
</dbReference>
<keyword evidence="4 9" id="KW-0732">Signal</keyword>
<keyword evidence="5" id="KW-0574">Periplasm</keyword>
<evidence type="ECO:0000256" key="8">
    <source>
        <dbReference type="PROSITE-ProRule" id="PRU00433"/>
    </source>
</evidence>
<comment type="caution">
    <text evidence="11">The sequence shown here is derived from an EMBL/GenBank/DDBJ whole genome shotgun (WGS) entry which is preliminary data.</text>
</comment>
<dbReference type="InterPro" id="IPR004852">
    <property type="entry name" value="Di-haem_cyt_c_peroxidsae"/>
</dbReference>
<comment type="subcellular location">
    <subcellularLocation>
        <location evidence="1">Periplasm</location>
    </subcellularLocation>
</comment>
<evidence type="ECO:0000313" key="11">
    <source>
        <dbReference type="EMBL" id="CAG5075020.1"/>
    </source>
</evidence>
<dbReference type="EC" id="1.11.1.5" evidence="11"/>
<keyword evidence="11" id="KW-0575">Peroxidase</keyword>
<dbReference type="EMBL" id="CAJRAU010000016">
    <property type="protein sequence ID" value="CAG5075020.1"/>
    <property type="molecule type" value="Genomic_DNA"/>
</dbReference>
<evidence type="ECO:0000256" key="3">
    <source>
        <dbReference type="ARBA" id="ARBA00022723"/>
    </source>
</evidence>
<evidence type="ECO:0000256" key="6">
    <source>
        <dbReference type="ARBA" id="ARBA00023002"/>
    </source>
</evidence>
<dbReference type="InterPro" id="IPR051395">
    <property type="entry name" value="Cytochrome_c_Peroxidase/MauG"/>
</dbReference>
<gene>
    <name evidence="11" type="primary">ccp_4</name>
    <name evidence="11" type="ORF">DYBT9623_05547</name>
</gene>
<dbReference type="PANTHER" id="PTHR30600">
    <property type="entry name" value="CYTOCHROME C PEROXIDASE-RELATED"/>
    <property type="match status" value="1"/>
</dbReference>
<dbReference type="GO" id="GO:0004130">
    <property type="term" value="F:cytochrome-c peroxidase activity"/>
    <property type="evidence" value="ECO:0007669"/>
    <property type="project" value="UniProtKB-EC"/>
</dbReference>
<evidence type="ECO:0000256" key="4">
    <source>
        <dbReference type="ARBA" id="ARBA00022729"/>
    </source>
</evidence>
<dbReference type="SUPFAM" id="SSF46626">
    <property type="entry name" value="Cytochrome c"/>
    <property type="match status" value="2"/>
</dbReference>